<dbReference type="InterPro" id="IPR008120">
    <property type="entry name" value="Dense_granule_Gra7_protein"/>
</dbReference>
<dbReference type="AlphaFoldDB" id="A0A3B0ZAW3"/>
<organism evidence="2">
    <name type="scientific">hydrothermal vent metagenome</name>
    <dbReference type="NCBI Taxonomy" id="652676"/>
    <lineage>
        <taxon>unclassified sequences</taxon>
        <taxon>metagenomes</taxon>
        <taxon>ecological metagenomes</taxon>
    </lineage>
</organism>
<feature type="coiled-coil region" evidence="1">
    <location>
        <begin position="178"/>
        <end position="209"/>
    </location>
</feature>
<evidence type="ECO:0000256" key="1">
    <source>
        <dbReference type="SAM" id="Coils"/>
    </source>
</evidence>
<reference evidence="2" key="1">
    <citation type="submission" date="2018-06" db="EMBL/GenBank/DDBJ databases">
        <authorList>
            <person name="Zhirakovskaya E."/>
        </authorList>
    </citation>
    <scope>NUCLEOTIDE SEQUENCE</scope>
</reference>
<dbReference type="Gene3D" id="2.40.160.170">
    <property type="match status" value="1"/>
</dbReference>
<protein>
    <recommendedName>
        <fullName evidence="3">Outer membrane protein W</fullName>
    </recommendedName>
</protein>
<dbReference type="EMBL" id="UOFO01000048">
    <property type="protein sequence ID" value="VAW84617.1"/>
    <property type="molecule type" value="Genomic_DNA"/>
</dbReference>
<dbReference type="GO" id="GO:0005576">
    <property type="term" value="C:extracellular region"/>
    <property type="evidence" value="ECO:0007669"/>
    <property type="project" value="InterPro"/>
</dbReference>
<evidence type="ECO:0000313" key="2">
    <source>
        <dbReference type="EMBL" id="VAW84617.1"/>
    </source>
</evidence>
<sequence>MKKELAVSIVAGFCLSGIGGAGAASFAAAAKVSTLGLGVEVTTNLLPDVNARVGFNTFNIDRDATEDGIDYEIELEMQTVTGFIDWHPFTTGFRTTLGLVVNGNELNMKARSATSYDIGGTVYTPAQVGTLTGVVGFDNIAPYLGIGWGDAVGADKNWSFVFDLGVLFQGEEDINLSADGLLANNAAFQADLEQEKQQLEQDLDDFELFPVLAFGVSYKF</sequence>
<evidence type="ECO:0008006" key="3">
    <source>
        <dbReference type="Google" id="ProtNLM"/>
    </source>
</evidence>
<gene>
    <name evidence="2" type="ORF">MNBD_GAMMA16-552</name>
</gene>
<keyword evidence="1" id="KW-0175">Coiled coil</keyword>
<proteinExistence type="predicted"/>
<name>A0A3B0ZAW3_9ZZZZ</name>
<dbReference type="PRINTS" id="PR01747">
    <property type="entry name" value="DENSEGRNULE7"/>
</dbReference>
<accession>A0A3B0ZAW3</accession>